<evidence type="ECO:0000313" key="4">
    <source>
        <dbReference type="EMBL" id="HJG28803.1"/>
    </source>
</evidence>
<dbReference type="InterPro" id="IPR038109">
    <property type="entry name" value="DNA_bind_recomb_sf"/>
</dbReference>
<dbReference type="PROSITE" id="PS51737">
    <property type="entry name" value="RECOMBINASE_DNA_BIND"/>
    <property type="match status" value="1"/>
</dbReference>
<dbReference type="Pfam" id="PF00239">
    <property type="entry name" value="Resolvase"/>
    <property type="match status" value="1"/>
</dbReference>
<gene>
    <name evidence="4" type="ORF">K8V20_09210</name>
</gene>
<evidence type="ECO:0000259" key="2">
    <source>
        <dbReference type="PROSITE" id="PS51736"/>
    </source>
</evidence>
<dbReference type="Gene3D" id="3.40.50.1390">
    <property type="entry name" value="Resolvase, N-terminal catalytic domain"/>
    <property type="match status" value="1"/>
</dbReference>
<dbReference type="GO" id="GO:0000150">
    <property type="term" value="F:DNA strand exchange activity"/>
    <property type="evidence" value="ECO:0007669"/>
    <property type="project" value="InterPro"/>
</dbReference>
<dbReference type="PANTHER" id="PTHR30461:SF23">
    <property type="entry name" value="DNA RECOMBINASE-RELATED"/>
    <property type="match status" value="1"/>
</dbReference>
<dbReference type="InterPro" id="IPR025827">
    <property type="entry name" value="Zn_ribbon_recom_dom"/>
</dbReference>
<comment type="caution">
    <text evidence="4">The sequence shown here is derived from an EMBL/GenBank/DDBJ whole genome shotgun (WGS) entry which is preliminary data.</text>
</comment>
<evidence type="ECO:0000313" key="5">
    <source>
        <dbReference type="Proteomes" id="UP000782880"/>
    </source>
</evidence>
<sequence>MNSDTFLDINNHSNPVQTVAQPKEDNEMLRATDKITALYCRLSVEDTKDEKKNGKEDLSNSIQNQKAMLLQYARDHRFPHPTFFIDDGYSGVTYDRPGFQKMLDEIEAGHVGTVITKDLSRLGRNSALTGLYINYTFPQNDVRYIAINDHFDSINPNSTDSDIAGIKNWFNEFFAKDTSRKIRAVQKAKGERGERLTVHVPYGYMKNPENPKEWIIDEEAAQVVKKIFTLCMNGRGPSQIADQLEKDKILTPTAYKNKQGVKTPHTEPENPYRWHESTIVNILERKEYIGATVNFKTYTNSIWDKKQRENPEENRVIFYNTHPAIIEQEVFDKVQEIRQQRHRRTATGKSSPFSGLVFCADCKQKLYYSTTKYFEKRQDFFICSTHRANKDKCSGHYIRAVVLKDLVWNHMKEVISYVTRYEAHFRVEMEQKLRLQSEETIRVYKKRLAQAEKRIGELDRLFIKIYEDNAKGKLNDDRFAMMSKTYEDEQAQLKVEIVNLQKEVEVQERQIEDLEQFIQRAHRYTDLTELTPYALRELVKAVYVEAPDKSSGKRKQRVHIEYDLVGYIPVDELIKAEQA</sequence>
<dbReference type="SUPFAM" id="SSF53041">
    <property type="entry name" value="Resolvase-like"/>
    <property type="match status" value="1"/>
</dbReference>
<evidence type="ECO:0000256" key="1">
    <source>
        <dbReference type="SAM" id="Coils"/>
    </source>
</evidence>
<keyword evidence="1" id="KW-0175">Coiled coil</keyword>
<dbReference type="InterPro" id="IPR011109">
    <property type="entry name" value="DNA_bind_recombinase_dom"/>
</dbReference>
<dbReference type="InterPro" id="IPR036162">
    <property type="entry name" value="Resolvase-like_N_sf"/>
</dbReference>
<dbReference type="PANTHER" id="PTHR30461">
    <property type="entry name" value="DNA-INVERTASE FROM LAMBDOID PROPHAGE"/>
    <property type="match status" value="1"/>
</dbReference>
<feature type="coiled-coil region" evidence="1">
    <location>
        <begin position="434"/>
        <end position="517"/>
    </location>
</feature>
<dbReference type="InterPro" id="IPR050639">
    <property type="entry name" value="SSR_resolvase"/>
</dbReference>
<dbReference type="Pfam" id="PF14287">
    <property type="entry name" value="DUF4368"/>
    <property type="match status" value="1"/>
</dbReference>
<dbReference type="InterPro" id="IPR006119">
    <property type="entry name" value="Resolv_N"/>
</dbReference>
<reference evidence="4" key="2">
    <citation type="submission" date="2021-09" db="EMBL/GenBank/DDBJ databases">
        <authorList>
            <person name="Gilroy R."/>
        </authorList>
    </citation>
    <scope>NUCLEOTIDE SEQUENCE</scope>
    <source>
        <strain evidence="4">ChiBcec21-2208</strain>
    </source>
</reference>
<dbReference type="GO" id="GO:0003677">
    <property type="term" value="F:DNA binding"/>
    <property type="evidence" value="ECO:0007669"/>
    <property type="project" value="InterPro"/>
</dbReference>
<dbReference type="Proteomes" id="UP000782880">
    <property type="component" value="Unassembled WGS sequence"/>
</dbReference>
<name>A0A921IL88_9FIRM</name>
<dbReference type="Pfam" id="PF13408">
    <property type="entry name" value="Zn_ribbon_recom"/>
    <property type="match status" value="1"/>
</dbReference>
<dbReference type="InterPro" id="IPR025378">
    <property type="entry name" value="DUF4368"/>
</dbReference>
<dbReference type="EMBL" id="DYVE01000238">
    <property type="protein sequence ID" value="HJG28803.1"/>
    <property type="molecule type" value="Genomic_DNA"/>
</dbReference>
<dbReference type="Pfam" id="PF07508">
    <property type="entry name" value="Recombinase"/>
    <property type="match status" value="1"/>
</dbReference>
<proteinExistence type="predicted"/>
<dbReference type="Gene3D" id="3.90.1750.20">
    <property type="entry name" value="Putative Large Serine Recombinase, Chain B, Domain 2"/>
    <property type="match status" value="1"/>
</dbReference>
<feature type="domain" description="Resolvase/invertase-type recombinase catalytic" evidence="2">
    <location>
        <begin position="35"/>
        <end position="193"/>
    </location>
</feature>
<dbReference type="SMART" id="SM00857">
    <property type="entry name" value="Resolvase"/>
    <property type="match status" value="1"/>
</dbReference>
<protein>
    <submittedName>
        <fullName evidence="4">Recombinase family protein</fullName>
    </submittedName>
</protein>
<feature type="domain" description="Recombinase" evidence="3">
    <location>
        <begin position="201"/>
        <end position="344"/>
    </location>
</feature>
<accession>A0A921IL88</accession>
<reference evidence="4" key="1">
    <citation type="journal article" date="2021" name="PeerJ">
        <title>Extensive microbial diversity within the chicken gut microbiome revealed by metagenomics and culture.</title>
        <authorList>
            <person name="Gilroy R."/>
            <person name="Ravi A."/>
            <person name="Getino M."/>
            <person name="Pursley I."/>
            <person name="Horton D.L."/>
            <person name="Alikhan N.F."/>
            <person name="Baker D."/>
            <person name="Gharbi K."/>
            <person name="Hall N."/>
            <person name="Watson M."/>
            <person name="Adriaenssens E.M."/>
            <person name="Foster-Nyarko E."/>
            <person name="Jarju S."/>
            <person name="Secka A."/>
            <person name="Antonio M."/>
            <person name="Oren A."/>
            <person name="Chaudhuri R.R."/>
            <person name="La Ragione R."/>
            <person name="Hildebrand F."/>
            <person name="Pallen M.J."/>
        </authorList>
    </citation>
    <scope>NUCLEOTIDE SEQUENCE</scope>
    <source>
        <strain evidence="4">ChiBcec21-2208</strain>
    </source>
</reference>
<dbReference type="PROSITE" id="PS51736">
    <property type="entry name" value="RECOMBINASES_3"/>
    <property type="match status" value="1"/>
</dbReference>
<dbReference type="AlphaFoldDB" id="A0A921IL88"/>
<organism evidence="4 5">
    <name type="scientific">Subdoligranulum variabile</name>
    <dbReference type="NCBI Taxonomy" id="214851"/>
    <lineage>
        <taxon>Bacteria</taxon>
        <taxon>Bacillati</taxon>
        <taxon>Bacillota</taxon>
        <taxon>Clostridia</taxon>
        <taxon>Eubacteriales</taxon>
        <taxon>Oscillospiraceae</taxon>
        <taxon>Subdoligranulum</taxon>
    </lineage>
</organism>
<evidence type="ECO:0000259" key="3">
    <source>
        <dbReference type="PROSITE" id="PS51737"/>
    </source>
</evidence>